<dbReference type="Proteomes" id="UP001058974">
    <property type="component" value="Chromosome 5"/>
</dbReference>
<dbReference type="GO" id="GO:0034728">
    <property type="term" value="P:nucleosome organization"/>
    <property type="evidence" value="ECO:0007669"/>
    <property type="project" value="TreeGrafter"/>
</dbReference>
<dbReference type="Pfam" id="PF00271">
    <property type="entry name" value="Helicase_C"/>
    <property type="match status" value="1"/>
</dbReference>
<dbReference type="AlphaFoldDB" id="A0A9D5AL96"/>
<dbReference type="GO" id="GO:0003682">
    <property type="term" value="F:chromatin binding"/>
    <property type="evidence" value="ECO:0007669"/>
    <property type="project" value="TreeGrafter"/>
</dbReference>
<dbReference type="GO" id="GO:0042393">
    <property type="term" value="F:histone binding"/>
    <property type="evidence" value="ECO:0007669"/>
    <property type="project" value="TreeGrafter"/>
</dbReference>
<comment type="caution">
    <text evidence="6">The sequence shown here is derived from an EMBL/GenBank/DDBJ whole genome shotgun (WGS) entry which is preliminary data.</text>
</comment>
<dbReference type="SMART" id="SM00490">
    <property type="entry name" value="HELICc"/>
    <property type="match status" value="1"/>
</dbReference>
<evidence type="ECO:0000259" key="5">
    <source>
        <dbReference type="PROSITE" id="PS51194"/>
    </source>
</evidence>
<dbReference type="CDD" id="cd18793">
    <property type="entry name" value="SF2_C_SNF"/>
    <property type="match status" value="1"/>
</dbReference>
<dbReference type="Gene3D" id="3.40.50.300">
    <property type="entry name" value="P-loop containing nucleotide triphosphate hydrolases"/>
    <property type="match status" value="1"/>
</dbReference>
<dbReference type="GO" id="GO:0003677">
    <property type="term" value="F:DNA binding"/>
    <property type="evidence" value="ECO:0007669"/>
    <property type="project" value="TreeGrafter"/>
</dbReference>
<protein>
    <submittedName>
        <fullName evidence="6">Protein CHROMATIN REMODELING 5, variant 7</fullName>
    </submittedName>
</protein>
<feature type="region of interest" description="Disordered" evidence="4">
    <location>
        <begin position="1"/>
        <end position="23"/>
    </location>
</feature>
<organism evidence="6 7">
    <name type="scientific">Pisum sativum</name>
    <name type="common">Garden pea</name>
    <name type="synonym">Lathyrus oleraceus</name>
    <dbReference type="NCBI Taxonomy" id="3888"/>
    <lineage>
        <taxon>Eukaryota</taxon>
        <taxon>Viridiplantae</taxon>
        <taxon>Streptophyta</taxon>
        <taxon>Embryophyta</taxon>
        <taxon>Tracheophyta</taxon>
        <taxon>Spermatophyta</taxon>
        <taxon>Magnoliopsida</taxon>
        <taxon>eudicotyledons</taxon>
        <taxon>Gunneridae</taxon>
        <taxon>Pentapetalae</taxon>
        <taxon>rosids</taxon>
        <taxon>fabids</taxon>
        <taxon>Fabales</taxon>
        <taxon>Fabaceae</taxon>
        <taxon>Papilionoideae</taxon>
        <taxon>50 kb inversion clade</taxon>
        <taxon>NPAAA clade</taxon>
        <taxon>Hologalegina</taxon>
        <taxon>IRL clade</taxon>
        <taxon>Fabeae</taxon>
        <taxon>Lathyrus</taxon>
    </lineage>
</organism>
<reference evidence="6 7" key="1">
    <citation type="journal article" date="2022" name="Nat. Genet.">
        <title>Improved pea reference genome and pan-genome highlight genomic features and evolutionary characteristics.</title>
        <authorList>
            <person name="Yang T."/>
            <person name="Liu R."/>
            <person name="Luo Y."/>
            <person name="Hu S."/>
            <person name="Wang D."/>
            <person name="Wang C."/>
            <person name="Pandey M.K."/>
            <person name="Ge S."/>
            <person name="Xu Q."/>
            <person name="Li N."/>
            <person name="Li G."/>
            <person name="Huang Y."/>
            <person name="Saxena R.K."/>
            <person name="Ji Y."/>
            <person name="Li M."/>
            <person name="Yan X."/>
            <person name="He Y."/>
            <person name="Liu Y."/>
            <person name="Wang X."/>
            <person name="Xiang C."/>
            <person name="Varshney R.K."/>
            <person name="Ding H."/>
            <person name="Gao S."/>
            <person name="Zong X."/>
        </authorList>
    </citation>
    <scope>NUCLEOTIDE SEQUENCE [LARGE SCALE GENOMIC DNA]</scope>
    <source>
        <strain evidence="6 7">cv. Zhongwan 6</strain>
    </source>
</reference>
<dbReference type="Gramene" id="Psat05G0534200-T7">
    <property type="protein sequence ID" value="KAI5409850.1"/>
    <property type="gene ID" value="KIW84_055342"/>
</dbReference>
<evidence type="ECO:0000256" key="4">
    <source>
        <dbReference type="SAM" id="MobiDB-lite"/>
    </source>
</evidence>
<keyword evidence="2" id="KW-0539">Nucleus</keyword>
<dbReference type="SUPFAM" id="SSF52540">
    <property type="entry name" value="P-loop containing nucleoside triphosphate hydrolases"/>
    <property type="match status" value="1"/>
</dbReference>
<dbReference type="PANTHER" id="PTHR45623:SF14">
    <property type="entry name" value="CHROMODOMAIN-HELICASE-DNA-BINDING PROTEIN 1"/>
    <property type="match status" value="1"/>
</dbReference>
<evidence type="ECO:0000256" key="1">
    <source>
        <dbReference type="ARBA" id="ARBA00022801"/>
    </source>
</evidence>
<dbReference type="GO" id="GO:0000785">
    <property type="term" value="C:chromatin"/>
    <property type="evidence" value="ECO:0007669"/>
    <property type="project" value="TreeGrafter"/>
</dbReference>
<accession>A0A9D5AL96</accession>
<keyword evidence="7" id="KW-1185">Reference proteome</keyword>
<evidence type="ECO:0000256" key="2">
    <source>
        <dbReference type="ARBA" id="ARBA00023242"/>
    </source>
</evidence>
<feature type="region of interest" description="Disordered" evidence="4">
    <location>
        <begin position="285"/>
        <end position="312"/>
    </location>
</feature>
<dbReference type="GO" id="GO:0016887">
    <property type="term" value="F:ATP hydrolysis activity"/>
    <property type="evidence" value="ECO:0007669"/>
    <property type="project" value="TreeGrafter"/>
</dbReference>
<evidence type="ECO:0000313" key="6">
    <source>
        <dbReference type="EMBL" id="KAI5409850.1"/>
    </source>
</evidence>
<evidence type="ECO:0000313" key="7">
    <source>
        <dbReference type="Proteomes" id="UP001058974"/>
    </source>
</evidence>
<dbReference type="EMBL" id="JAMSHJ010000005">
    <property type="protein sequence ID" value="KAI5409850.1"/>
    <property type="molecule type" value="Genomic_DNA"/>
</dbReference>
<keyword evidence="3" id="KW-0175">Coiled coil</keyword>
<dbReference type="GO" id="GO:0140658">
    <property type="term" value="F:ATP-dependent chromatin remodeler activity"/>
    <property type="evidence" value="ECO:0007669"/>
    <property type="project" value="TreeGrafter"/>
</dbReference>
<dbReference type="PANTHER" id="PTHR45623">
    <property type="entry name" value="CHROMODOMAIN-HELICASE-DNA-BINDING PROTEIN 3-RELATED-RELATED"/>
    <property type="match status" value="1"/>
</dbReference>
<dbReference type="InterPro" id="IPR001650">
    <property type="entry name" value="Helicase_C-like"/>
</dbReference>
<evidence type="ECO:0000256" key="3">
    <source>
        <dbReference type="SAM" id="Coils"/>
    </source>
</evidence>
<feature type="compositionally biased region" description="Basic and acidic residues" evidence="4">
    <location>
        <begin position="285"/>
        <end position="301"/>
    </location>
</feature>
<dbReference type="InterPro" id="IPR049730">
    <property type="entry name" value="SNF2/RAD54-like_C"/>
</dbReference>
<keyword evidence="1" id="KW-0378">Hydrolase</keyword>
<dbReference type="InterPro" id="IPR027417">
    <property type="entry name" value="P-loop_NTPase"/>
</dbReference>
<dbReference type="GO" id="GO:0005634">
    <property type="term" value="C:nucleus"/>
    <property type="evidence" value="ECO:0007669"/>
    <property type="project" value="TreeGrafter"/>
</dbReference>
<dbReference type="PROSITE" id="PS51194">
    <property type="entry name" value="HELICASE_CTER"/>
    <property type="match status" value="1"/>
</dbReference>
<gene>
    <name evidence="6" type="ORF">KIW84_055342</name>
</gene>
<feature type="domain" description="Helicase C-terminal" evidence="5">
    <location>
        <begin position="12"/>
        <end position="159"/>
    </location>
</feature>
<sequence length="399" mass="44954">MNMEAQYESDAEPDEAGRKQKEATADNRMVRMLDILAQYLSLRGFQFQRLDGSTKSELRQQAMEHFNAPGSDDFCFLLSTRAGGLGINLATADTVIIFDSDWNPQNDLQAMSRAHRIGQQEVVNIYRFVTSKSVEEDILERAKKKMVLDHLVIQKLNAEGKLEKKEAKKGGSFFDKNELSAILRFGAEELFKEERNDEESKKRLLSMDIDEILERAEKVEEKENEGEQAHELLSAFKVANFCNDEDDGSFWSRWIKADAVAQAENALAPRAARYIKSYAENDQFERSNKRIKKESEPPERIPKRRKAEHSAHVTPMIDGASAQVRSWSYGNLSKRDALRFSRSVVKFGNESQINLIAAEVGGAVDAAPPKAQAELFNALIDGCREAVEVGSLDLKVSIT</sequence>
<feature type="coiled-coil region" evidence="3">
    <location>
        <begin position="202"/>
        <end position="229"/>
    </location>
</feature>
<proteinExistence type="predicted"/>
<name>A0A9D5AL96_PEA</name>